<feature type="region of interest" description="Disordered" evidence="1">
    <location>
        <begin position="1"/>
        <end position="29"/>
    </location>
</feature>
<dbReference type="AlphaFoldDB" id="A0A6J4KQX5"/>
<proteinExistence type="predicted"/>
<dbReference type="InterPro" id="IPR001932">
    <property type="entry name" value="PPM-type_phosphatase-like_dom"/>
</dbReference>
<evidence type="ECO:0000256" key="1">
    <source>
        <dbReference type="SAM" id="MobiDB-lite"/>
    </source>
</evidence>
<sequence length="276" mass="29029">MTGPWRAFAATQTGSSHRISDQPNQDASRVGVEEGLALAGVADGHGHRTHFRSREGAWAAVQTVAELLAPAEGLDAEALDDLLAGSVRSALVPRWRARVLAHAAEHPCTSDELSRLGGDSPDQLVLAYGTTLVAAVATGPALGLVQLGDGDAVVAFADGEVVQPLPEDPLLDGHRTTSLCQPDATSSLRTAVLDLTRRPVELCFVATDGFGSPRLDTKTWWVQVAQELTAHVASHGSEWVESKLPDWLLEPAETGGDDTTVAILVAPPDGYSPDSQ</sequence>
<name>A0A6J4KQX5_9ACTN</name>
<dbReference type="Gene3D" id="3.60.40.10">
    <property type="entry name" value="PPM-type phosphatase domain"/>
    <property type="match status" value="1"/>
</dbReference>
<protein>
    <recommendedName>
        <fullName evidence="2">PPM-type phosphatase domain-containing protein</fullName>
    </recommendedName>
</protein>
<accession>A0A6J4KQX5</accession>
<organism evidence="3">
    <name type="scientific">uncultured Nocardioidaceae bacterium</name>
    <dbReference type="NCBI Taxonomy" id="253824"/>
    <lineage>
        <taxon>Bacteria</taxon>
        <taxon>Bacillati</taxon>
        <taxon>Actinomycetota</taxon>
        <taxon>Actinomycetes</taxon>
        <taxon>Propionibacteriales</taxon>
        <taxon>Nocardioidaceae</taxon>
        <taxon>environmental samples</taxon>
    </lineage>
</organism>
<dbReference type="EMBL" id="CADCUD010000021">
    <property type="protein sequence ID" value="CAA9313102.1"/>
    <property type="molecule type" value="Genomic_DNA"/>
</dbReference>
<reference evidence="3" key="1">
    <citation type="submission" date="2020-02" db="EMBL/GenBank/DDBJ databases">
        <authorList>
            <person name="Meier V. D."/>
        </authorList>
    </citation>
    <scope>NUCLEOTIDE SEQUENCE</scope>
    <source>
        <strain evidence="3">AVDCRST_MAG46</strain>
    </source>
</reference>
<evidence type="ECO:0000259" key="2">
    <source>
        <dbReference type="Pfam" id="PF13672"/>
    </source>
</evidence>
<evidence type="ECO:0000313" key="3">
    <source>
        <dbReference type="EMBL" id="CAA9313102.1"/>
    </source>
</evidence>
<dbReference type="InterPro" id="IPR036457">
    <property type="entry name" value="PPM-type-like_dom_sf"/>
</dbReference>
<gene>
    <name evidence="3" type="ORF">AVDCRST_MAG46-290</name>
</gene>
<dbReference type="SUPFAM" id="SSF81606">
    <property type="entry name" value="PP2C-like"/>
    <property type="match status" value="1"/>
</dbReference>
<dbReference type="Pfam" id="PF13672">
    <property type="entry name" value="PP2C_2"/>
    <property type="match status" value="1"/>
</dbReference>
<feature type="compositionally biased region" description="Polar residues" evidence="1">
    <location>
        <begin position="10"/>
        <end position="27"/>
    </location>
</feature>
<feature type="domain" description="PPM-type phosphatase" evidence="2">
    <location>
        <begin position="13"/>
        <end position="248"/>
    </location>
</feature>